<dbReference type="Pfam" id="PF00564">
    <property type="entry name" value="PB1"/>
    <property type="match status" value="1"/>
</dbReference>
<sequence length="246" mass="26905">MMTSYEGLRKLTVGDKPVVIKFKCAGTNLRVPISQVPTYDELCFMVQRLFRTELSKDLDNLVLRYEDEDGDLITIRDDADISYAISLSSLLKLTVNDKATHPIVVPVEHLSKFVIGLDEKQTIVAVTNALADLHERIGSALQVIRSQHSAAATSGQGGVSTFPGAAVKSTLDNGAPAENHKAVDAKPLVLSAESLDQLLEPSKTLDPYFELKKKLLARQSSIMAYLPEQQLQQPTTPLNQGYASRA</sequence>
<dbReference type="PANTHER" id="PTHR15335">
    <property type="entry name" value="PROTEIN TFG"/>
    <property type="match status" value="1"/>
</dbReference>
<dbReference type="EMBL" id="JAIFTL010000004">
    <property type="protein sequence ID" value="KAG9327490.1"/>
    <property type="molecule type" value="Genomic_DNA"/>
</dbReference>
<dbReference type="InterPro" id="IPR000270">
    <property type="entry name" value="PB1_dom"/>
</dbReference>
<evidence type="ECO:0000259" key="1">
    <source>
        <dbReference type="PROSITE" id="PS51745"/>
    </source>
</evidence>
<dbReference type="AlphaFoldDB" id="A0A9P8D2W9"/>
<protein>
    <recommendedName>
        <fullName evidence="1">PB1 domain-containing protein</fullName>
    </recommendedName>
</protein>
<dbReference type="GO" id="GO:0042802">
    <property type="term" value="F:identical protein binding"/>
    <property type="evidence" value="ECO:0007669"/>
    <property type="project" value="InterPro"/>
</dbReference>
<dbReference type="Gene3D" id="3.10.20.90">
    <property type="entry name" value="Phosphatidylinositol 3-kinase Catalytic Subunit, Chain A, domain 1"/>
    <property type="match status" value="1"/>
</dbReference>
<dbReference type="GO" id="GO:0048208">
    <property type="term" value="P:COPII vesicle coating"/>
    <property type="evidence" value="ECO:0007669"/>
    <property type="project" value="InterPro"/>
</dbReference>
<evidence type="ECO:0000313" key="3">
    <source>
        <dbReference type="Proteomes" id="UP000717515"/>
    </source>
</evidence>
<comment type="caution">
    <text evidence="2">The sequence shown here is derived from an EMBL/GenBank/DDBJ whole genome shotgun (WGS) entry which is preliminary data.</text>
</comment>
<feature type="domain" description="PB1" evidence="1">
    <location>
        <begin position="17"/>
        <end position="98"/>
    </location>
</feature>
<reference evidence="2" key="1">
    <citation type="submission" date="2021-07" db="EMBL/GenBank/DDBJ databases">
        <title>Draft genome of Mortierella alpina, strain LL118, isolated from an aspen leaf litter sample.</title>
        <authorList>
            <person name="Yang S."/>
            <person name="Vinatzer B.A."/>
        </authorList>
    </citation>
    <scope>NUCLEOTIDE SEQUENCE</scope>
    <source>
        <strain evidence="2">LL118</strain>
    </source>
</reference>
<dbReference type="InterPro" id="IPR053793">
    <property type="entry name" value="PB1-like"/>
</dbReference>
<organism evidence="2 3">
    <name type="scientific">Mortierella alpina</name>
    <name type="common">Oleaginous fungus</name>
    <name type="synonym">Mortierella renispora</name>
    <dbReference type="NCBI Taxonomy" id="64518"/>
    <lineage>
        <taxon>Eukaryota</taxon>
        <taxon>Fungi</taxon>
        <taxon>Fungi incertae sedis</taxon>
        <taxon>Mucoromycota</taxon>
        <taxon>Mortierellomycotina</taxon>
        <taxon>Mortierellomycetes</taxon>
        <taxon>Mortierellales</taxon>
        <taxon>Mortierellaceae</taxon>
        <taxon>Mortierella</taxon>
    </lineage>
</organism>
<dbReference type="PANTHER" id="PTHR15335:SF7">
    <property type="entry name" value="PROTEIN TFG"/>
    <property type="match status" value="1"/>
</dbReference>
<evidence type="ECO:0000313" key="2">
    <source>
        <dbReference type="EMBL" id="KAG9327490.1"/>
    </source>
</evidence>
<proteinExistence type="predicted"/>
<dbReference type="PROSITE" id="PS51745">
    <property type="entry name" value="PB1"/>
    <property type="match status" value="1"/>
</dbReference>
<dbReference type="SMART" id="SM00666">
    <property type="entry name" value="PB1"/>
    <property type="match status" value="1"/>
</dbReference>
<dbReference type="Proteomes" id="UP000717515">
    <property type="component" value="Unassembled WGS sequence"/>
</dbReference>
<gene>
    <name evidence="2" type="ORF">KVV02_000439</name>
</gene>
<dbReference type="InterPro" id="IPR033512">
    <property type="entry name" value="TFG"/>
</dbReference>
<dbReference type="SUPFAM" id="SSF54277">
    <property type="entry name" value="CAD &amp; PB1 domains"/>
    <property type="match status" value="1"/>
</dbReference>
<accession>A0A9P8D2W9</accession>
<name>A0A9P8D2W9_MORAP</name>
<dbReference type="GO" id="GO:0070971">
    <property type="term" value="C:endoplasmic reticulum exit site"/>
    <property type="evidence" value="ECO:0007669"/>
    <property type="project" value="TreeGrafter"/>
</dbReference>